<gene>
    <name evidence="1" type="ORF">LEP1GSC008_1643</name>
</gene>
<name>M6FJK6_9LEPT</name>
<organism evidence="1 2">
    <name type="scientific">Leptospira kirschneri serovar Bulgarica str. Nikolaevo</name>
    <dbReference type="NCBI Taxonomy" id="1240687"/>
    <lineage>
        <taxon>Bacteria</taxon>
        <taxon>Pseudomonadati</taxon>
        <taxon>Spirochaetota</taxon>
        <taxon>Spirochaetia</taxon>
        <taxon>Leptospirales</taxon>
        <taxon>Leptospiraceae</taxon>
        <taxon>Leptospira</taxon>
    </lineage>
</organism>
<comment type="caution">
    <text evidence="1">The sequence shown here is derived from an EMBL/GenBank/DDBJ whole genome shotgun (WGS) entry which is preliminary data.</text>
</comment>
<evidence type="ECO:0000313" key="1">
    <source>
        <dbReference type="EMBL" id="EMK26274.1"/>
    </source>
</evidence>
<sequence length="43" mass="4945">MNRILESKLNSAKRSLKLKRLFFIGARSNSASHSPWVVRQIGF</sequence>
<dbReference type="EMBL" id="ANCE01000005">
    <property type="protein sequence ID" value="EMK26274.1"/>
    <property type="molecule type" value="Genomic_DNA"/>
</dbReference>
<reference evidence="1 2" key="1">
    <citation type="submission" date="2013-01" db="EMBL/GenBank/DDBJ databases">
        <authorList>
            <person name="Harkins D.M."/>
            <person name="Durkin A.S."/>
            <person name="Brinkac L.M."/>
            <person name="Haft D.H."/>
            <person name="Selengut J.D."/>
            <person name="Sanka R."/>
            <person name="DePew J."/>
            <person name="Purushe J."/>
            <person name="Galloway R.L."/>
            <person name="Vinetz J.M."/>
            <person name="Sutton G.G."/>
            <person name="Nierman W.C."/>
            <person name="Fouts D.E."/>
        </authorList>
    </citation>
    <scope>NUCLEOTIDE SEQUENCE [LARGE SCALE GENOMIC DNA]</scope>
    <source>
        <strain evidence="1 2">Nikolaevo</strain>
    </source>
</reference>
<proteinExistence type="predicted"/>
<accession>M6FJK6</accession>
<protein>
    <submittedName>
        <fullName evidence="1">Uncharacterized protein</fullName>
    </submittedName>
</protein>
<dbReference type="Proteomes" id="UP000011980">
    <property type="component" value="Unassembled WGS sequence"/>
</dbReference>
<dbReference type="PATRIC" id="fig|1240687.3.peg.28"/>
<dbReference type="AlphaFoldDB" id="M6FJK6"/>
<evidence type="ECO:0000313" key="2">
    <source>
        <dbReference type="Proteomes" id="UP000011980"/>
    </source>
</evidence>